<evidence type="ECO:0000256" key="1">
    <source>
        <dbReference type="ARBA" id="ARBA00005194"/>
    </source>
</evidence>
<dbReference type="GO" id="GO:0016020">
    <property type="term" value="C:membrane"/>
    <property type="evidence" value="ECO:0007669"/>
    <property type="project" value="InterPro"/>
</dbReference>
<dbReference type="KEGG" id="dzi:111301978"/>
<evidence type="ECO:0000256" key="6">
    <source>
        <dbReference type="PIRNR" id="PIRNR036417"/>
    </source>
</evidence>
<feature type="domain" description="FAE" evidence="8">
    <location>
        <begin position="66"/>
        <end position="350"/>
    </location>
</feature>
<keyword evidence="7" id="KW-1133">Transmembrane helix</keyword>
<evidence type="ECO:0000256" key="7">
    <source>
        <dbReference type="SAM" id="Phobius"/>
    </source>
</evidence>
<dbReference type="Pfam" id="PF08392">
    <property type="entry name" value="FAE1_CUT1_RppA"/>
    <property type="match status" value="1"/>
</dbReference>
<sequence>MEESNNSFRSTFYLLTHGFYVLIASLFILLFSFQFTCHDFIHKYNLIHALCILGLLGLILYIYFNFTRRSTYLLDFACSRPPNDFKISKEEFIKLARKSGNFNERAIKFQQRALYKSGIGDESYMPKLVFQPGHKISLRESQEEVAMLIFGAIGDLLAATKIKPKDIGILVTNSGVLNTTPSLSSMVINHYKLKHNIQSFNLGGMGCAAGIIAIDLARDLLHVYPTTYALVVSTEAISCTWYAGNNIGMLLSNCLFRMGAAAMLLSSRNRDRWRSKYELKQLIRSHKGMDHSCFKSIYLNTDSEDKQGISISKDVIEVGRHALKANIATLLPLVRPIFEQFHFFTNLPWRKKIKPYIIPNYKFSFEHICVIATSKKVLDEMQKHLGLTDEYMEAPRKTLERFGNTSSSSIWYELAFLEANTKIKKGDRVWQIAFGSGFKCNSVVWNALRNGGMPKQSPWIENSV</sequence>
<dbReference type="Gene3D" id="3.40.47.10">
    <property type="match status" value="1"/>
</dbReference>
<evidence type="ECO:0000259" key="9">
    <source>
        <dbReference type="Pfam" id="PF08541"/>
    </source>
</evidence>
<dbReference type="AlphaFoldDB" id="A0A6P5ZLB0"/>
<comment type="catalytic activity">
    <reaction evidence="5">
        <text>a very-long-chain acyl-CoA + malonyl-CoA + H(+) = a very-long-chain 3-oxoacyl-CoA + CO2 + CoA</text>
        <dbReference type="Rhea" id="RHEA:32727"/>
        <dbReference type="ChEBI" id="CHEBI:15378"/>
        <dbReference type="ChEBI" id="CHEBI:16526"/>
        <dbReference type="ChEBI" id="CHEBI:57287"/>
        <dbReference type="ChEBI" id="CHEBI:57384"/>
        <dbReference type="ChEBI" id="CHEBI:90725"/>
        <dbReference type="ChEBI" id="CHEBI:90736"/>
        <dbReference type="EC" id="2.3.1.199"/>
    </reaction>
</comment>
<keyword evidence="10" id="KW-1185">Reference proteome</keyword>
<dbReference type="GeneID" id="111301978"/>
<dbReference type="PANTHER" id="PTHR31561">
    <property type="entry name" value="3-KETOACYL-COA SYNTHASE"/>
    <property type="match status" value="1"/>
</dbReference>
<organism evidence="10 11">
    <name type="scientific">Durio zibethinus</name>
    <name type="common">Durian</name>
    <dbReference type="NCBI Taxonomy" id="66656"/>
    <lineage>
        <taxon>Eukaryota</taxon>
        <taxon>Viridiplantae</taxon>
        <taxon>Streptophyta</taxon>
        <taxon>Embryophyta</taxon>
        <taxon>Tracheophyta</taxon>
        <taxon>Spermatophyta</taxon>
        <taxon>Magnoliopsida</taxon>
        <taxon>eudicotyledons</taxon>
        <taxon>Gunneridae</taxon>
        <taxon>Pentapetalae</taxon>
        <taxon>rosids</taxon>
        <taxon>malvids</taxon>
        <taxon>Malvales</taxon>
        <taxon>Malvaceae</taxon>
        <taxon>Helicteroideae</taxon>
        <taxon>Durio</taxon>
    </lineage>
</organism>
<dbReference type="EC" id="2.3.1.-" evidence="6"/>
<dbReference type="UniPathway" id="UPA00094"/>
<dbReference type="OrthoDB" id="329835at2759"/>
<evidence type="ECO:0000313" key="11">
    <source>
        <dbReference type="RefSeq" id="XP_022753668.1"/>
    </source>
</evidence>
<dbReference type="GO" id="GO:0006633">
    <property type="term" value="P:fatty acid biosynthetic process"/>
    <property type="evidence" value="ECO:0007669"/>
    <property type="project" value="UniProtKB-UniPathway"/>
</dbReference>
<feature type="transmembrane region" description="Helical" evidence="7">
    <location>
        <begin position="12"/>
        <end position="33"/>
    </location>
</feature>
<dbReference type="InterPro" id="IPR013747">
    <property type="entry name" value="ACP_syn_III_C"/>
</dbReference>
<evidence type="ECO:0000259" key="8">
    <source>
        <dbReference type="Pfam" id="PF08392"/>
    </source>
</evidence>
<dbReference type="GO" id="GO:0009922">
    <property type="term" value="F:fatty acid elongase activity"/>
    <property type="evidence" value="ECO:0007669"/>
    <property type="project" value="UniProtKB-EC"/>
</dbReference>
<keyword evidence="4 6" id="KW-0012">Acyltransferase</keyword>
<protein>
    <recommendedName>
        <fullName evidence="6">3-ketoacyl-CoA synthase</fullName>
        <ecNumber evidence="6">2.3.1.-</ecNumber>
    </recommendedName>
</protein>
<comment type="pathway">
    <text evidence="1 6">Lipid metabolism; fatty acid biosynthesis.</text>
</comment>
<proteinExistence type="inferred from homology"/>
<evidence type="ECO:0000256" key="4">
    <source>
        <dbReference type="ARBA" id="ARBA00023315"/>
    </source>
</evidence>
<accession>A0A6P5ZLB0</accession>
<keyword evidence="7" id="KW-0812">Transmembrane</keyword>
<dbReference type="InterPro" id="IPR016039">
    <property type="entry name" value="Thiolase-like"/>
</dbReference>
<evidence type="ECO:0000313" key="10">
    <source>
        <dbReference type="Proteomes" id="UP000515121"/>
    </source>
</evidence>
<gene>
    <name evidence="11" type="primary">LOC111301978</name>
</gene>
<dbReference type="CDD" id="cd00831">
    <property type="entry name" value="CHS_like"/>
    <property type="match status" value="1"/>
</dbReference>
<feature type="domain" description="Beta-ketoacyl-[acyl-carrier-protein] synthase III C-terminal" evidence="9">
    <location>
        <begin position="369"/>
        <end position="446"/>
    </location>
</feature>
<dbReference type="RefSeq" id="XP_022753668.1">
    <property type="nucleotide sequence ID" value="XM_022897933.1"/>
</dbReference>
<dbReference type="SUPFAM" id="SSF53901">
    <property type="entry name" value="Thiolase-like"/>
    <property type="match status" value="2"/>
</dbReference>
<comment type="similarity">
    <text evidence="2 6">Belongs to the thiolase-like superfamily. Chalcone/stilbene synthases family.</text>
</comment>
<reference evidence="11" key="1">
    <citation type="submission" date="2025-08" db="UniProtKB">
        <authorList>
            <consortium name="RefSeq"/>
        </authorList>
    </citation>
    <scope>IDENTIFICATION</scope>
    <source>
        <tissue evidence="11">Fruit stalk</tissue>
    </source>
</reference>
<name>A0A6P5ZLB0_DURZI</name>
<dbReference type="InterPro" id="IPR012392">
    <property type="entry name" value="3-ktacl-CoA_syn"/>
</dbReference>
<evidence type="ECO:0000256" key="5">
    <source>
        <dbReference type="ARBA" id="ARBA00047375"/>
    </source>
</evidence>
<keyword evidence="7" id="KW-0472">Membrane</keyword>
<evidence type="ECO:0000256" key="3">
    <source>
        <dbReference type="ARBA" id="ARBA00022679"/>
    </source>
</evidence>
<dbReference type="Proteomes" id="UP000515121">
    <property type="component" value="Unplaced"/>
</dbReference>
<keyword evidence="3 6" id="KW-0808">Transferase</keyword>
<feature type="transmembrane region" description="Helical" evidence="7">
    <location>
        <begin position="45"/>
        <end position="64"/>
    </location>
</feature>
<evidence type="ECO:0000256" key="2">
    <source>
        <dbReference type="ARBA" id="ARBA00005531"/>
    </source>
</evidence>
<dbReference type="InterPro" id="IPR013601">
    <property type="entry name" value="FAE1_typ3_polyketide_synth"/>
</dbReference>
<dbReference type="Pfam" id="PF08541">
    <property type="entry name" value="ACP_syn_III_C"/>
    <property type="match status" value="1"/>
</dbReference>
<dbReference type="PIRSF" id="PIRSF036417">
    <property type="entry name" value="3-ktacl-CoA_syn"/>
    <property type="match status" value="1"/>
</dbReference>